<proteinExistence type="predicted"/>
<evidence type="ECO:0000313" key="1">
    <source>
        <dbReference type="EMBL" id="MBF9140835.1"/>
    </source>
</evidence>
<dbReference type="RefSeq" id="WP_196285171.1">
    <property type="nucleotide sequence ID" value="NZ_JADQDP010000001.1"/>
</dbReference>
<gene>
    <name evidence="1" type="ORF">I2I01_04270</name>
</gene>
<name>A0A931FJR4_9BACT</name>
<comment type="caution">
    <text evidence="1">The sequence shown here is derived from an EMBL/GenBank/DDBJ whole genome shotgun (WGS) entry which is preliminary data.</text>
</comment>
<dbReference type="AlphaFoldDB" id="A0A931FJR4"/>
<dbReference type="Proteomes" id="UP000645610">
    <property type="component" value="Unassembled WGS sequence"/>
</dbReference>
<dbReference type="EMBL" id="JADQDP010000001">
    <property type="protein sequence ID" value="MBF9140835.1"/>
    <property type="molecule type" value="Genomic_DNA"/>
</dbReference>
<evidence type="ECO:0000313" key="2">
    <source>
        <dbReference type="Proteomes" id="UP000645610"/>
    </source>
</evidence>
<keyword evidence="2" id="KW-1185">Reference proteome</keyword>
<reference evidence="1 2" key="1">
    <citation type="submission" date="2020-11" db="EMBL/GenBank/DDBJ databases">
        <authorList>
            <person name="Kim M.K."/>
        </authorList>
    </citation>
    <scope>NUCLEOTIDE SEQUENCE [LARGE SCALE GENOMIC DNA]</scope>
    <source>
        <strain evidence="1 2">BT439</strain>
    </source>
</reference>
<accession>A0A931FJR4</accession>
<sequence>MTTDPQDAARKRSNAIQVLEDALKQHVEEAQRLLWEGLLQRLKDLHADASLLPVLLQEYANTVLAPLAALYGQSLLNLPALQLDYFAALGLADYQRLRAPLTTFLTARLGLDAQGNLLPGGYLSATMGVVKDRLSQQVLTYAFQAQASGAGIDAYRDGLNMLVVGNGTALGVVQELYKSAGDDFSQADRMLQHLSGKELGLRAALYQGGVMAHTRAFCEVRNGRVFVDFEIAKFGTKADPYGGYTNKAEGLFAGKPDPYDPYSDCGGYNCRHTWHYIPNATALRMRPDLGENDKGELFIKPVS</sequence>
<organism evidence="1 2">
    <name type="scientific">Hymenobacter properus</name>
    <dbReference type="NCBI Taxonomy" id="2791026"/>
    <lineage>
        <taxon>Bacteria</taxon>
        <taxon>Pseudomonadati</taxon>
        <taxon>Bacteroidota</taxon>
        <taxon>Cytophagia</taxon>
        <taxon>Cytophagales</taxon>
        <taxon>Hymenobacteraceae</taxon>
        <taxon>Hymenobacter</taxon>
    </lineage>
</organism>
<protein>
    <submittedName>
        <fullName evidence="1">Uncharacterized protein</fullName>
    </submittedName>
</protein>